<keyword evidence="3" id="KW-1185">Reference proteome</keyword>
<dbReference type="Proteomes" id="UP000431922">
    <property type="component" value="Unassembled WGS sequence"/>
</dbReference>
<evidence type="ECO:0000313" key="2">
    <source>
        <dbReference type="EMBL" id="MXP45723.1"/>
    </source>
</evidence>
<accession>A0A845B1X5</accession>
<evidence type="ECO:0000313" key="3">
    <source>
        <dbReference type="Proteomes" id="UP000431922"/>
    </source>
</evidence>
<evidence type="ECO:0000259" key="1">
    <source>
        <dbReference type="Pfam" id="PF21834"/>
    </source>
</evidence>
<organism evidence="2 3">
    <name type="scientific">Allopontixanthobacter sediminis</name>
    <dbReference type="NCBI Taxonomy" id="1689985"/>
    <lineage>
        <taxon>Bacteria</taxon>
        <taxon>Pseudomonadati</taxon>
        <taxon>Pseudomonadota</taxon>
        <taxon>Alphaproteobacteria</taxon>
        <taxon>Sphingomonadales</taxon>
        <taxon>Erythrobacteraceae</taxon>
        <taxon>Allopontixanthobacter</taxon>
    </lineage>
</organism>
<comment type="caution">
    <text evidence="2">The sequence shown here is derived from an EMBL/GenBank/DDBJ whole genome shotgun (WGS) entry which is preliminary data.</text>
</comment>
<dbReference type="Pfam" id="PF21834">
    <property type="entry name" value="DUF6894"/>
    <property type="match status" value="1"/>
</dbReference>
<protein>
    <recommendedName>
        <fullName evidence="1">DUF6894 domain-containing protein</fullName>
    </recommendedName>
</protein>
<dbReference type="EMBL" id="WTYL01000005">
    <property type="protein sequence ID" value="MXP45723.1"/>
    <property type="molecule type" value="Genomic_DNA"/>
</dbReference>
<dbReference type="OrthoDB" id="7476020at2"/>
<proteinExistence type="predicted"/>
<dbReference type="RefSeq" id="WP_160757363.1">
    <property type="nucleotide sequence ID" value="NZ_WTYL01000005.1"/>
</dbReference>
<sequence length="80" mass="8762">MPRYYFDLSNGAGFVHDPEGRDEGNLAAARQVAITALRGIISSEINEGKPVSRRSFISVRSEAGDEVAKVHFQDAILIED</sequence>
<dbReference type="AlphaFoldDB" id="A0A845B1X5"/>
<feature type="domain" description="DUF6894" evidence="1">
    <location>
        <begin position="3"/>
        <end position="72"/>
    </location>
</feature>
<name>A0A845B1X5_9SPHN</name>
<gene>
    <name evidence="2" type="ORF">GRI65_14820</name>
</gene>
<reference evidence="2 3" key="1">
    <citation type="submission" date="2019-12" db="EMBL/GenBank/DDBJ databases">
        <title>Genomic-based taxomic classification of the family Erythrobacteraceae.</title>
        <authorList>
            <person name="Xu L."/>
        </authorList>
    </citation>
    <scope>NUCLEOTIDE SEQUENCE [LARGE SCALE GENOMIC DNA]</scope>
    <source>
        <strain evidence="2 3">KCTC 42453</strain>
    </source>
</reference>
<dbReference type="InterPro" id="IPR054189">
    <property type="entry name" value="DUF6894"/>
</dbReference>